<dbReference type="Proteomes" id="UP000606580">
    <property type="component" value="Unassembled WGS sequence"/>
</dbReference>
<evidence type="ECO:0008006" key="3">
    <source>
        <dbReference type="Google" id="ProtNLM"/>
    </source>
</evidence>
<comment type="caution">
    <text evidence="1">The sequence shown here is derived from an EMBL/GenBank/DDBJ whole genome shotgun (WGS) entry which is preliminary data.</text>
</comment>
<dbReference type="PROSITE" id="PS51257">
    <property type="entry name" value="PROKAR_LIPOPROTEIN"/>
    <property type="match status" value="1"/>
</dbReference>
<dbReference type="AlphaFoldDB" id="A0A848D6W7"/>
<accession>A0A848D6W7</accession>
<reference evidence="1" key="1">
    <citation type="journal article" date="2020" name="MBio">
        <title>'Candidatus Ethanoperedens,' a Thermophilic Genus of Archaea Mediating the Anaerobic Oxidation of Ethane.</title>
        <authorList>
            <person name="Hahn C.J."/>
            <person name="Laso-Perez R."/>
            <person name="Vulcano F."/>
            <person name="Vaziourakis K.M."/>
            <person name="Stokke R."/>
            <person name="Steen I.H."/>
            <person name="Teske A."/>
            <person name="Boetius A."/>
            <person name="Liebeke M."/>
            <person name="Amann R."/>
            <person name="Knittel K."/>
            <person name="Wegener G."/>
        </authorList>
    </citation>
    <scope>NUCLEOTIDE SEQUENCE</scope>
    <source>
        <strain evidence="1">GoM-Arc1-LC-WB58</strain>
    </source>
</reference>
<gene>
    <name evidence="1" type="ORF">GIS02_01005</name>
</gene>
<protein>
    <recommendedName>
        <fullName evidence="3">Lipoprotein</fullName>
    </recommendedName>
</protein>
<dbReference type="EMBL" id="WNEG01000022">
    <property type="protein sequence ID" value="NMG82768.1"/>
    <property type="molecule type" value="Genomic_DNA"/>
</dbReference>
<sequence>MKNGNIASLTAIVVIALVVMFSGCIGSKTPIHDIHENPDKYVDKEVTIKATVKGLTLSSAPSSHYHHSPDCSGFWISDIEKFEGGLSSPDDIFVAYDGNTPIKHREDFKDEWGRPIGIRTVKVKGVVRYELLRGAYSCFYIEGESWEFVD</sequence>
<organism evidence="1 2">
    <name type="scientific">Candidatus Ethanoperedens thermophilum</name>
    <dbReference type="NCBI Taxonomy" id="2766897"/>
    <lineage>
        <taxon>Archaea</taxon>
        <taxon>Methanobacteriati</taxon>
        <taxon>Methanobacteriota</taxon>
        <taxon>Stenosarchaea group</taxon>
        <taxon>Methanomicrobia</taxon>
        <taxon>Methanosarcinales</taxon>
        <taxon>Methanosarcinales incertae sedis</taxon>
        <taxon>GOM Arc I cluster</taxon>
        <taxon>Candidatus Ethanoperedens</taxon>
    </lineage>
</organism>
<proteinExistence type="predicted"/>
<name>A0A848D6W7_9EURY</name>
<evidence type="ECO:0000313" key="2">
    <source>
        <dbReference type="Proteomes" id="UP000606580"/>
    </source>
</evidence>
<evidence type="ECO:0000313" key="1">
    <source>
        <dbReference type="EMBL" id="NMG82768.1"/>
    </source>
</evidence>